<evidence type="ECO:0000313" key="4">
    <source>
        <dbReference type="Proteomes" id="UP001183610"/>
    </source>
</evidence>
<keyword evidence="2" id="KW-0812">Transmembrane</keyword>
<feature type="region of interest" description="Disordered" evidence="1">
    <location>
        <begin position="339"/>
        <end position="391"/>
    </location>
</feature>
<feature type="region of interest" description="Disordered" evidence="1">
    <location>
        <begin position="96"/>
        <end position="146"/>
    </location>
</feature>
<feature type="compositionally biased region" description="Low complexity" evidence="1">
    <location>
        <begin position="288"/>
        <end position="302"/>
    </location>
</feature>
<dbReference type="EMBL" id="JAVRET010000011">
    <property type="protein sequence ID" value="MDT0408845.1"/>
    <property type="molecule type" value="Genomic_DNA"/>
</dbReference>
<dbReference type="RefSeq" id="WP_029396614.1">
    <property type="nucleotide sequence ID" value="NZ_JAVRET010000011.1"/>
</dbReference>
<feature type="compositionally biased region" description="Gly residues" evidence="1">
    <location>
        <begin position="131"/>
        <end position="142"/>
    </location>
</feature>
<keyword evidence="2" id="KW-1133">Transmembrane helix</keyword>
<feature type="transmembrane region" description="Helical" evidence="2">
    <location>
        <begin position="35"/>
        <end position="63"/>
    </location>
</feature>
<sequence length="391" mass="40021">MGWAVLYFAFAVVALWLLGEVLLQYKARLRWRLLAFAGFLGVVLGVLMASVFVIVLGALAFAAGQTLVTLSFRRGFAAGWALKGKAGEKLGALGDRVRGERERGPALEVSDLRDESDAAAPGAAGSAGSAPTGGAGGAGESGEAGEAATTAVFDAVNVAEGRGVLSEPSSPAETDWRAPAADRTPGYQSGYDPYTAHGYAPEAPPAAWDPNGAQQQPAYDAGAGAVAYGTGQAGMYEAGAYGTGAYDPGTGEGAGAYDTGSFANASPFGGAFAQQPQDPSGTWAGLVQGDATGTWGTTTDGWGQQYGQQQYAAPQEQYQQPAADPYAVPYADPYADPYATSGYGYPVQEPAPQETPPGGVWVSRQRGEGEEQGGAWPAGSYEGSEGYGYRG</sequence>
<keyword evidence="4" id="KW-1185">Reference proteome</keyword>
<keyword evidence="2" id="KW-0472">Membrane</keyword>
<organism evidence="3 4">
    <name type="scientific">Streptomyces evansiae</name>
    <dbReference type="NCBI Taxonomy" id="3075535"/>
    <lineage>
        <taxon>Bacteria</taxon>
        <taxon>Bacillati</taxon>
        <taxon>Actinomycetota</taxon>
        <taxon>Actinomycetes</taxon>
        <taxon>Kitasatosporales</taxon>
        <taxon>Streptomycetaceae</taxon>
        <taxon>Streptomyces</taxon>
    </lineage>
</organism>
<feature type="compositionally biased region" description="Basic and acidic residues" evidence="1">
    <location>
        <begin position="96"/>
        <end position="116"/>
    </location>
</feature>
<name>A0ABU2QZD7_9ACTN</name>
<evidence type="ECO:0000256" key="2">
    <source>
        <dbReference type="SAM" id="Phobius"/>
    </source>
</evidence>
<gene>
    <name evidence="3" type="ORF">RM698_07225</name>
</gene>
<comment type="caution">
    <text evidence="3">The sequence shown here is derived from an EMBL/GenBank/DDBJ whole genome shotgun (WGS) entry which is preliminary data.</text>
</comment>
<dbReference type="Proteomes" id="UP001183610">
    <property type="component" value="Unassembled WGS sequence"/>
</dbReference>
<feature type="region of interest" description="Disordered" evidence="1">
    <location>
        <begin position="163"/>
        <end position="187"/>
    </location>
</feature>
<reference evidence="4" key="1">
    <citation type="submission" date="2023-07" db="EMBL/GenBank/DDBJ databases">
        <title>30 novel species of actinomycetes from the DSMZ collection.</title>
        <authorList>
            <person name="Nouioui I."/>
        </authorList>
    </citation>
    <scope>NUCLEOTIDE SEQUENCE [LARGE SCALE GENOMIC DNA]</scope>
    <source>
        <strain evidence="4">DSM 41979</strain>
    </source>
</reference>
<protein>
    <submittedName>
        <fullName evidence="3">Uncharacterized protein</fullName>
    </submittedName>
</protein>
<feature type="region of interest" description="Disordered" evidence="1">
    <location>
        <begin position="268"/>
        <end position="302"/>
    </location>
</feature>
<accession>A0ABU2QZD7</accession>
<proteinExistence type="predicted"/>
<evidence type="ECO:0000313" key="3">
    <source>
        <dbReference type="EMBL" id="MDT0408845.1"/>
    </source>
</evidence>
<feature type="compositionally biased region" description="Low complexity" evidence="1">
    <location>
        <begin position="118"/>
        <end position="130"/>
    </location>
</feature>
<evidence type="ECO:0000256" key="1">
    <source>
        <dbReference type="SAM" id="MobiDB-lite"/>
    </source>
</evidence>
<feature type="transmembrane region" description="Helical" evidence="2">
    <location>
        <begin position="6"/>
        <end position="23"/>
    </location>
</feature>